<dbReference type="SUPFAM" id="SSF51905">
    <property type="entry name" value="FAD/NAD(P)-binding domain"/>
    <property type="match status" value="1"/>
</dbReference>
<sequence length="488" mass="55359">MYPNFQDLNKLIEQDLHEKKYFSKQSWSFPKQYNGQKVYDVIIVGAGHSGLALAHQLRLLGIGRILILDKQSIDKPGPWSSFARMEKLRTSKYSQGPECGNPLLSFKFWINSLKGPNAFEDIDFIKTVDWANYLSWFRDILKIDVVSETEVLYQHWNSDANSFEITALNGGKDKNYYASFLCFATGMIACGGWEAPSNLVKNIDPNKIGYAWKNIDFSELSGKTLAVIGGGASAFDNALMASKHGATCSDIISRRKIPDGRPLSEKLWLGRSDDQIFPDEETYPADMTNPILRFTNTLEKDLYLDVIENFFLDGRTTSRPEYQRQFQNIEGLNVYDGVGEIAITESDDKGKYRIKSRLGFDKTYDYLILATGPRYDLALRREYSSISDEILTWGDINDKIKLFDIEALPKLTDEYQIQFKTDNPAATKLYCLTDFVHLTVGIPALANVVEKISRSIANALYLDNSKKIVAYMAELNNQEETCDDSRCS</sequence>
<dbReference type="EMBL" id="JAPMOU010000011">
    <property type="protein sequence ID" value="MDE1462523.1"/>
    <property type="molecule type" value="Genomic_DNA"/>
</dbReference>
<dbReference type="SUPFAM" id="SSF51735">
    <property type="entry name" value="NAD(P)-binding Rossmann-fold domains"/>
    <property type="match status" value="1"/>
</dbReference>
<organism evidence="2 3">
    <name type="scientific">Spartinivicinus poritis</name>
    <dbReference type="NCBI Taxonomy" id="2994640"/>
    <lineage>
        <taxon>Bacteria</taxon>
        <taxon>Pseudomonadati</taxon>
        <taxon>Pseudomonadota</taxon>
        <taxon>Gammaproteobacteria</taxon>
        <taxon>Oceanospirillales</taxon>
        <taxon>Zooshikellaceae</taxon>
        <taxon>Spartinivicinus</taxon>
    </lineage>
</organism>
<dbReference type="PANTHER" id="PTHR43539">
    <property type="entry name" value="FLAVIN-BINDING MONOOXYGENASE-LIKE PROTEIN (AFU_ORTHOLOGUE AFUA_4G09220)"/>
    <property type="match status" value="1"/>
</dbReference>
<protein>
    <submittedName>
        <fullName evidence="2">NAD(P)/FAD-dependent oxidoreductase</fullName>
    </submittedName>
</protein>
<dbReference type="PRINTS" id="PR00411">
    <property type="entry name" value="PNDRDTASEI"/>
</dbReference>
<accession>A0ABT5UAN8</accession>
<dbReference type="Gene3D" id="3.50.50.60">
    <property type="entry name" value="FAD/NAD(P)-binding domain"/>
    <property type="match status" value="1"/>
</dbReference>
<dbReference type="InterPro" id="IPR036188">
    <property type="entry name" value="FAD/NAD-bd_sf"/>
</dbReference>
<keyword evidence="1" id="KW-0560">Oxidoreductase</keyword>
<reference evidence="2 3" key="1">
    <citation type="submission" date="2022-11" db="EMBL/GenBank/DDBJ databases">
        <title>Spartinivicinus poritis sp. nov., isolated from scleractinian coral Porites lutea.</title>
        <authorList>
            <person name="Zhang G."/>
            <person name="Cai L."/>
            <person name="Wei Q."/>
        </authorList>
    </citation>
    <scope>NUCLEOTIDE SEQUENCE [LARGE SCALE GENOMIC DNA]</scope>
    <source>
        <strain evidence="2 3">A2-2</strain>
    </source>
</reference>
<gene>
    <name evidence="2" type="ORF">ORQ98_11125</name>
</gene>
<comment type="caution">
    <text evidence="2">The sequence shown here is derived from an EMBL/GenBank/DDBJ whole genome shotgun (WGS) entry which is preliminary data.</text>
</comment>
<evidence type="ECO:0000256" key="1">
    <source>
        <dbReference type="ARBA" id="ARBA00023002"/>
    </source>
</evidence>
<evidence type="ECO:0000313" key="2">
    <source>
        <dbReference type="EMBL" id="MDE1462523.1"/>
    </source>
</evidence>
<dbReference type="Pfam" id="PF13738">
    <property type="entry name" value="Pyr_redox_3"/>
    <property type="match status" value="1"/>
</dbReference>
<dbReference type="RefSeq" id="WP_274688878.1">
    <property type="nucleotide sequence ID" value="NZ_JAPMOU010000011.1"/>
</dbReference>
<dbReference type="InterPro" id="IPR050982">
    <property type="entry name" value="Auxin_biosynth/cation_transpt"/>
</dbReference>
<dbReference type="Proteomes" id="UP001528823">
    <property type="component" value="Unassembled WGS sequence"/>
</dbReference>
<keyword evidence="3" id="KW-1185">Reference proteome</keyword>
<evidence type="ECO:0000313" key="3">
    <source>
        <dbReference type="Proteomes" id="UP001528823"/>
    </source>
</evidence>
<proteinExistence type="predicted"/>
<dbReference type="InterPro" id="IPR036291">
    <property type="entry name" value="NAD(P)-bd_dom_sf"/>
</dbReference>
<dbReference type="PANTHER" id="PTHR43539:SF91">
    <property type="entry name" value="FAD-DEPENDENT URATE HYDROXYLASE"/>
    <property type="match status" value="1"/>
</dbReference>
<name>A0ABT5UAN8_9GAMM</name>